<comment type="caution">
    <text evidence="1">The sequence shown here is derived from an EMBL/GenBank/DDBJ whole genome shotgun (WGS) entry which is preliminary data.</text>
</comment>
<protein>
    <submittedName>
        <fullName evidence="1">Uncharacterized protein</fullName>
    </submittedName>
</protein>
<proteinExistence type="predicted"/>
<dbReference type="EMBL" id="CM047901">
    <property type="protein sequence ID" value="KAJ0097468.1"/>
    <property type="molecule type" value="Genomic_DNA"/>
</dbReference>
<gene>
    <name evidence="1" type="ORF">Patl1_27730</name>
</gene>
<reference evidence="2" key="1">
    <citation type="journal article" date="2023" name="G3 (Bethesda)">
        <title>Genome assembly and association tests identify interacting loci associated with vigor, precocity, and sex in interspecific pistachio rootstocks.</title>
        <authorList>
            <person name="Palmer W."/>
            <person name="Jacygrad E."/>
            <person name="Sagayaradj S."/>
            <person name="Cavanaugh K."/>
            <person name="Han R."/>
            <person name="Bertier L."/>
            <person name="Beede B."/>
            <person name="Kafkas S."/>
            <person name="Golino D."/>
            <person name="Preece J."/>
            <person name="Michelmore R."/>
        </authorList>
    </citation>
    <scope>NUCLEOTIDE SEQUENCE [LARGE SCALE GENOMIC DNA]</scope>
</reference>
<accession>A0ACC1BEU4</accession>
<sequence>MQMPRWKNVLFLKNSFTAPALSTQCSAFFHSTPTSCEKGKNKWNAFADESRAQQPSKTSIRYTIRQKRADAKKALKDLLFTSESTRVSFQNKDHPVWKFDGKSGWDAELDTKGRPNSSSRHLGKSARKKMKCKLKRESEPEDFDDPESIFQERFKEQMVYLELPSTGGLLFPKKILGLPRRGPLKIEDVKNAFRLSALKWHPDKHQGPSQAMAEEKFKLCANAYKSLCDALSSV</sequence>
<evidence type="ECO:0000313" key="2">
    <source>
        <dbReference type="Proteomes" id="UP001164250"/>
    </source>
</evidence>
<organism evidence="1 2">
    <name type="scientific">Pistacia atlantica</name>
    <dbReference type="NCBI Taxonomy" id="434234"/>
    <lineage>
        <taxon>Eukaryota</taxon>
        <taxon>Viridiplantae</taxon>
        <taxon>Streptophyta</taxon>
        <taxon>Embryophyta</taxon>
        <taxon>Tracheophyta</taxon>
        <taxon>Spermatophyta</taxon>
        <taxon>Magnoliopsida</taxon>
        <taxon>eudicotyledons</taxon>
        <taxon>Gunneridae</taxon>
        <taxon>Pentapetalae</taxon>
        <taxon>rosids</taxon>
        <taxon>malvids</taxon>
        <taxon>Sapindales</taxon>
        <taxon>Anacardiaceae</taxon>
        <taxon>Pistacia</taxon>
    </lineage>
</organism>
<dbReference type="Proteomes" id="UP001164250">
    <property type="component" value="Chromosome 5"/>
</dbReference>
<keyword evidence="2" id="KW-1185">Reference proteome</keyword>
<evidence type="ECO:0000313" key="1">
    <source>
        <dbReference type="EMBL" id="KAJ0097468.1"/>
    </source>
</evidence>
<name>A0ACC1BEU4_9ROSI</name>